<evidence type="ECO:0000313" key="2">
    <source>
        <dbReference type="EMBL" id="CAH1395643.1"/>
    </source>
</evidence>
<name>A0A9P0H574_NEZVI</name>
<evidence type="ECO:0000256" key="1">
    <source>
        <dbReference type="SAM" id="MobiDB-lite"/>
    </source>
</evidence>
<dbReference type="Proteomes" id="UP001152798">
    <property type="component" value="Chromosome 3"/>
</dbReference>
<feature type="region of interest" description="Disordered" evidence="1">
    <location>
        <begin position="242"/>
        <end position="269"/>
    </location>
</feature>
<dbReference type="EMBL" id="OV725079">
    <property type="protein sequence ID" value="CAH1395643.1"/>
    <property type="molecule type" value="Genomic_DNA"/>
</dbReference>
<gene>
    <name evidence="2" type="ORF">NEZAVI_LOCUS5885</name>
</gene>
<keyword evidence="3" id="KW-1185">Reference proteome</keyword>
<organism evidence="2 3">
    <name type="scientific">Nezara viridula</name>
    <name type="common">Southern green stink bug</name>
    <name type="synonym">Cimex viridulus</name>
    <dbReference type="NCBI Taxonomy" id="85310"/>
    <lineage>
        <taxon>Eukaryota</taxon>
        <taxon>Metazoa</taxon>
        <taxon>Ecdysozoa</taxon>
        <taxon>Arthropoda</taxon>
        <taxon>Hexapoda</taxon>
        <taxon>Insecta</taxon>
        <taxon>Pterygota</taxon>
        <taxon>Neoptera</taxon>
        <taxon>Paraneoptera</taxon>
        <taxon>Hemiptera</taxon>
        <taxon>Heteroptera</taxon>
        <taxon>Panheteroptera</taxon>
        <taxon>Pentatomomorpha</taxon>
        <taxon>Pentatomoidea</taxon>
        <taxon>Pentatomidae</taxon>
        <taxon>Pentatominae</taxon>
        <taxon>Nezara</taxon>
    </lineage>
</organism>
<reference evidence="2" key="1">
    <citation type="submission" date="2022-01" db="EMBL/GenBank/DDBJ databases">
        <authorList>
            <person name="King R."/>
        </authorList>
    </citation>
    <scope>NUCLEOTIDE SEQUENCE</scope>
</reference>
<sequence>MLDLNHKYEGFGNQAFQKRTKSSMFPSKENINRTYHPTGKYRNATTPNSSVGIKKRIALQKSHYSADLKNTKKKRKKTNVFSQKCSRPSPINKEIEEIENSICLLTKKLEDRRRNSDSNTPSDNYRSEQIFPELYSSASSSNYKLKNNHKDFSKRKSGMKTMEVRSSYIQRCSYEQERSRLKSNSEPIKTLNTANVTGTLSVPNKKSFQNGISSRKMKKMHDRLDRVREFIRSINAMEIRTFSDGINHKDSPQKKNSSNDPSEGTDMAGNDHYRTIQQIVKSRRIFNRNRVFASRPPLLETVIEEPEKEEEEAKLYEML</sequence>
<protein>
    <submittedName>
        <fullName evidence="2">Uncharacterized protein</fullName>
    </submittedName>
</protein>
<feature type="region of interest" description="Disordered" evidence="1">
    <location>
        <begin position="142"/>
        <end position="163"/>
    </location>
</feature>
<proteinExistence type="predicted"/>
<dbReference type="OrthoDB" id="6626825at2759"/>
<evidence type="ECO:0000313" key="3">
    <source>
        <dbReference type="Proteomes" id="UP001152798"/>
    </source>
</evidence>
<accession>A0A9P0H574</accession>
<dbReference type="AlphaFoldDB" id="A0A9P0H574"/>